<dbReference type="InterPro" id="IPR020613">
    <property type="entry name" value="Thiolase_CS"/>
</dbReference>
<dbReference type="SUPFAM" id="SSF53901">
    <property type="entry name" value="Thiolase-like"/>
    <property type="match status" value="2"/>
</dbReference>
<evidence type="ECO:0000313" key="9">
    <source>
        <dbReference type="EMBL" id="SEO81163.1"/>
    </source>
</evidence>
<dbReference type="NCBIfam" id="TIGR01930">
    <property type="entry name" value="AcCoA-C-Actrans"/>
    <property type="match status" value="1"/>
</dbReference>
<dbReference type="PROSITE" id="PS00099">
    <property type="entry name" value="THIOLASE_3"/>
    <property type="match status" value="1"/>
</dbReference>
<name>A0A1H8SSM6_9GAMM</name>
<organism evidence="9 10">
    <name type="scientific">Aquisalimonas asiatica</name>
    <dbReference type="NCBI Taxonomy" id="406100"/>
    <lineage>
        <taxon>Bacteria</taxon>
        <taxon>Pseudomonadati</taxon>
        <taxon>Pseudomonadota</taxon>
        <taxon>Gammaproteobacteria</taxon>
        <taxon>Chromatiales</taxon>
        <taxon>Ectothiorhodospiraceae</taxon>
        <taxon>Aquisalimonas</taxon>
    </lineage>
</organism>
<comment type="similarity">
    <text evidence="1 6">Belongs to the thiolase-like superfamily. Thiolase family.</text>
</comment>
<feature type="domain" description="Thiolase N-terminal" evidence="7">
    <location>
        <begin position="6"/>
        <end position="266"/>
    </location>
</feature>
<dbReference type="GO" id="GO:0010124">
    <property type="term" value="P:phenylacetate catabolic process"/>
    <property type="evidence" value="ECO:0007669"/>
    <property type="project" value="TreeGrafter"/>
</dbReference>
<proteinExistence type="inferred from homology"/>
<dbReference type="EC" id="2.3.1.16" evidence="4"/>
<dbReference type="CDD" id="cd00751">
    <property type="entry name" value="thiolase"/>
    <property type="match status" value="1"/>
</dbReference>
<dbReference type="InterPro" id="IPR020610">
    <property type="entry name" value="Thiolase_AS"/>
</dbReference>
<feature type="active site" description="Proton acceptor" evidence="5">
    <location>
        <position position="386"/>
    </location>
</feature>
<dbReference type="Pfam" id="PF00108">
    <property type="entry name" value="Thiolase_N"/>
    <property type="match status" value="1"/>
</dbReference>
<evidence type="ECO:0000256" key="2">
    <source>
        <dbReference type="ARBA" id="ARBA00022679"/>
    </source>
</evidence>
<dbReference type="FunFam" id="3.40.47.10:FF:000010">
    <property type="entry name" value="Acetyl-CoA acetyltransferase (Thiolase)"/>
    <property type="match status" value="1"/>
</dbReference>
<gene>
    <name evidence="9" type="ORF">SAMN04488052_103148</name>
</gene>
<dbReference type="GO" id="GO:0006635">
    <property type="term" value="P:fatty acid beta-oxidation"/>
    <property type="evidence" value="ECO:0007669"/>
    <property type="project" value="TreeGrafter"/>
</dbReference>
<dbReference type="InterPro" id="IPR020616">
    <property type="entry name" value="Thiolase_N"/>
</dbReference>
<dbReference type="InterPro" id="IPR050215">
    <property type="entry name" value="Thiolase-like_sf_Thiolase"/>
</dbReference>
<dbReference type="PROSITE" id="PS00737">
    <property type="entry name" value="THIOLASE_2"/>
    <property type="match status" value="1"/>
</dbReference>
<evidence type="ECO:0000256" key="4">
    <source>
        <dbReference type="ARBA" id="ARBA00024073"/>
    </source>
</evidence>
<evidence type="ECO:0000256" key="5">
    <source>
        <dbReference type="PIRSR" id="PIRSR000429-1"/>
    </source>
</evidence>
<dbReference type="PANTHER" id="PTHR43853">
    <property type="entry name" value="3-KETOACYL-COA THIOLASE, PEROXISOMAL"/>
    <property type="match status" value="1"/>
</dbReference>
<dbReference type="GO" id="GO:0003988">
    <property type="term" value="F:acetyl-CoA C-acyltransferase activity"/>
    <property type="evidence" value="ECO:0007669"/>
    <property type="project" value="UniProtKB-EC"/>
</dbReference>
<dbReference type="NCBIfam" id="NF006001">
    <property type="entry name" value="PRK08131.1"/>
    <property type="match status" value="1"/>
</dbReference>
<dbReference type="EMBL" id="FOEG01000003">
    <property type="protein sequence ID" value="SEO81163.1"/>
    <property type="molecule type" value="Genomic_DNA"/>
</dbReference>
<keyword evidence="10" id="KW-1185">Reference proteome</keyword>
<sequence length="402" mass="41614">MLDAYVYDGIRTPIGRHAGALAPVRPDDLLAHCIRHVVERNSFDPAIIEDVVAGCTNQAGEDARNLARHAGLLAGLPIEVAGQTVNRLCGSGLAASLDAARAASAGEGQLFIAGGSESMSRAPFVMAKAETAYSRDMKVFDSTIGARFPNPTILKQFGGDTMPETADNVAADLDISRERADAFAAWSQEKYARAKAAGFYEQELLPVDVPTGRKTPPVTVAEDEHPRAGSTAEKLAKLPTLFEGGVVTAGNASGINDGAAALLIGNRAAGEQAGVKPRARILSGAVAGVEPRTMGLGPVPASRKALERAGIGLDDLDVIELNEAFASQVLGCTQLLGVADDDPRLNPNGGAIAIGHPLGCSGARLLLTAIRQLEAIQGRYALVTMCIGVGQGVAAIVERVDG</sequence>
<evidence type="ECO:0000259" key="7">
    <source>
        <dbReference type="Pfam" id="PF00108"/>
    </source>
</evidence>
<dbReference type="PANTHER" id="PTHR43853:SF2">
    <property type="entry name" value="3-OXOADIPYL-COA_3-OXO-5,6-DEHYDROSUBERYL-COA THIOLASE"/>
    <property type="match status" value="1"/>
</dbReference>
<dbReference type="PIRSF" id="PIRSF000429">
    <property type="entry name" value="Ac-CoA_Ac_transf"/>
    <property type="match status" value="1"/>
</dbReference>
<dbReference type="OrthoDB" id="1402717at2"/>
<accession>A0A1H8SSM6</accession>
<dbReference type="Gene3D" id="3.40.47.10">
    <property type="match status" value="1"/>
</dbReference>
<dbReference type="AlphaFoldDB" id="A0A1H8SSM6"/>
<keyword evidence="2 6" id="KW-0808">Transferase</keyword>
<feature type="active site" description="Acyl-thioester intermediate" evidence="5">
    <location>
        <position position="89"/>
    </location>
</feature>
<feature type="active site" description="Proton acceptor" evidence="5">
    <location>
        <position position="356"/>
    </location>
</feature>
<dbReference type="InterPro" id="IPR020617">
    <property type="entry name" value="Thiolase_C"/>
</dbReference>
<feature type="domain" description="Thiolase C-terminal" evidence="8">
    <location>
        <begin position="276"/>
        <end position="399"/>
    </location>
</feature>
<evidence type="ECO:0000259" key="8">
    <source>
        <dbReference type="Pfam" id="PF02803"/>
    </source>
</evidence>
<evidence type="ECO:0000313" key="10">
    <source>
        <dbReference type="Proteomes" id="UP000199657"/>
    </source>
</evidence>
<evidence type="ECO:0000256" key="1">
    <source>
        <dbReference type="ARBA" id="ARBA00010982"/>
    </source>
</evidence>
<dbReference type="InterPro" id="IPR002155">
    <property type="entry name" value="Thiolase"/>
</dbReference>
<dbReference type="Pfam" id="PF02803">
    <property type="entry name" value="Thiolase_C"/>
    <property type="match status" value="1"/>
</dbReference>
<protein>
    <recommendedName>
        <fullName evidence="4">acetyl-CoA C-acyltransferase</fullName>
        <ecNumber evidence="4">2.3.1.16</ecNumber>
    </recommendedName>
</protein>
<evidence type="ECO:0000256" key="6">
    <source>
        <dbReference type="RuleBase" id="RU003557"/>
    </source>
</evidence>
<dbReference type="Proteomes" id="UP000199657">
    <property type="component" value="Unassembled WGS sequence"/>
</dbReference>
<dbReference type="STRING" id="406100.SAMN04488052_103148"/>
<dbReference type="GO" id="GO:0005737">
    <property type="term" value="C:cytoplasm"/>
    <property type="evidence" value="ECO:0007669"/>
    <property type="project" value="UniProtKB-ARBA"/>
</dbReference>
<evidence type="ECO:0000256" key="3">
    <source>
        <dbReference type="ARBA" id="ARBA00023315"/>
    </source>
</evidence>
<dbReference type="InterPro" id="IPR016039">
    <property type="entry name" value="Thiolase-like"/>
</dbReference>
<reference evidence="9 10" key="1">
    <citation type="submission" date="2016-10" db="EMBL/GenBank/DDBJ databases">
        <authorList>
            <person name="de Groot N.N."/>
        </authorList>
    </citation>
    <scope>NUCLEOTIDE SEQUENCE [LARGE SCALE GENOMIC DNA]</scope>
    <source>
        <strain evidence="9 10">CGMCC 1.6291</strain>
    </source>
</reference>
<keyword evidence="3 6" id="KW-0012">Acyltransferase</keyword>